<accession>A0ABS0XXW8</accession>
<protein>
    <recommendedName>
        <fullName evidence="3">Lipoprotein</fullName>
    </recommendedName>
</protein>
<dbReference type="EMBL" id="JAELXT010000004">
    <property type="protein sequence ID" value="MBJ6124902.1"/>
    <property type="molecule type" value="Genomic_DNA"/>
</dbReference>
<evidence type="ECO:0008006" key="3">
    <source>
        <dbReference type="Google" id="ProtNLM"/>
    </source>
</evidence>
<comment type="caution">
    <text evidence="1">The sequence shown here is derived from an EMBL/GenBank/DDBJ whole genome shotgun (WGS) entry which is preliminary data.</text>
</comment>
<keyword evidence="2" id="KW-1185">Reference proteome</keyword>
<organism evidence="1 2">
    <name type="scientific">Microvirga splendida</name>
    <dbReference type="NCBI Taxonomy" id="2795727"/>
    <lineage>
        <taxon>Bacteria</taxon>
        <taxon>Pseudomonadati</taxon>
        <taxon>Pseudomonadota</taxon>
        <taxon>Alphaproteobacteria</taxon>
        <taxon>Hyphomicrobiales</taxon>
        <taxon>Methylobacteriaceae</taxon>
        <taxon>Microvirga</taxon>
    </lineage>
</organism>
<dbReference type="PROSITE" id="PS51257">
    <property type="entry name" value="PROKAR_LIPOPROTEIN"/>
    <property type="match status" value="1"/>
</dbReference>
<reference evidence="2" key="1">
    <citation type="submission" date="2020-12" db="EMBL/GenBank/DDBJ databases">
        <title>Hymenobacter sp.</title>
        <authorList>
            <person name="Kim M.K."/>
        </authorList>
    </citation>
    <scope>NUCLEOTIDE SEQUENCE [LARGE SCALE GENOMIC DNA]</scope>
    <source>
        <strain evidence="2">BT325</strain>
    </source>
</reference>
<dbReference type="RefSeq" id="WP_199047439.1">
    <property type="nucleotide sequence ID" value="NZ_JAELXT010000004.1"/>
</dbReference>
<evidence type="ECO:0000313" key="1">
    <source>
        <dbReference type="EMBL" id="MBJ6124902.1"/>
    </source>
</evidence>
<sequence length="85" mass="8726">MPKILGAATAALLSFGLGGCIGTAGVSTWEYRSGPGYETTRIQESRIQADPVQGLTHEACTSMSERQIAASGHVSGGGLIACRSE</sequence>
<proteinExistence type="predicted"/>
<gene>
    <name evidence="1" type="ORF">JAO75_05705</name>
</gene>
<evidence type="ECO:0000313" key="2">
    <source>
        <dbReference type="Proteomes" id="UP000620670"/>
    </source>
</evidence>
<dbReference type="Proteomes" id="UP000620670">
    <property type="component" value="Unassembled WGS sequence"/>
</dbReference>
<name>A0ABS0XXW8_9HYPH</name>